<keyword evidence="16" id="KW-1185">Reference proteome</keyword>
<evidence type="ECO:0000256" key="6">
    <source>
        <dbReference type="ARBA" id="ARBA00022801"/>
    </source>
</evidence>
<dbReference type="MEROPS" id="S08.131"/>
<dbReference type="KEGG" id="sct:SCAT_4497"/>
<dbReference type="STRING" id="1003195.SCATT_44920"/>
<dbReference type="OrthoDB" id="9798386at2"/>
<dbReference type="PROSITE" id="PS00137">
    <property type="entry name" value="SUBTILASE_HIS"/>
    <property type="match status" value="1"/>
</dbReference>
<dbReference type="PANTHER" id="PTHR43806">
    <property type="entry name" value="PEPTIDASE S8"/>
    <property type="match status" value="1"/>
</dbReference>
<keyword evidence="5 12" id="KW-0812">Transmembrane</keyword>
<dbReference type="InterPro" id="IPR015500">
    <property type="entry name" value="Peptidase_S8_subtilisin-rel"/>
</dbReference>
<dbReference type="InterPro" id="IPR023827">
    <property type="entry name" value="Peptidase_S8_Asp-AS"/>
</dbReference>
<sequence>MGRPIRGRRALAFRAPLAVLAALLTAAPVAVPGTAATALTGGGACTYPAPLIPGTPWSLQRVLLDQLWQHTRGKGVRVAVIDTGVDDHNPQLAGAVDARDGIDLVGGAAGGGATTDPVGHGTEVAGIIAARPAAGTGFVGIAPQATIIPVRQNDGQGHGTPLTLAEAVDRSVAAGADVINISQDTTGPDVPDPRLARSVAAAVDRGVVVVAAAGNGGADGRRRTVYPAAYPGVLAVAASDRDNQRAAFSQPGPFVGVAAPGVDMVSTVPYGGQCVGDGTSFSAPYVAGVAALLRAAHPEWTAAQVVAQIEQTAERVDRGRNDDIGWGVVDPVRALTEDGPPRAGPVPDSRPRLAAAVAPAPLGAGERAHQRMVRTAVCALGAAVLLVAAIAGAAVVVRDAGRRRTATVRGGPGQPAG</sequence>
<accession>F8JUN4</accession>
<evidence type="ECO:0000256" key="2">
    <source>
        <dbReference type="ARBA" id="ARBA00011073"/>
    </source>
</evidence>
<evidence type="ECO:0000256" key="8">
    <source>
        <dbReference type="ARBA" id="ARBA00022989"/>
    </source>
</evidence>
<gene>
    <name evidence="15" type="ordered locus">SCATT_44920</name>
</gene>
<evidence type="ECO:0000259" key="14">
    <source>
        <dbReference type="Pfam" id="PF00082"/>
    </source>
</evidence>
<reference evidence="16" key="1">
    <citation type="submission" date="2011-12" db="EMBL/GenBank/DDBJ databases">
        <title>Complete genome sequence of Streptomyces cattleya strain DSM 46488.</title>
        <authorList>
            <person name="Ou H.-Y."/>
            <person name="Li P."/>
            <person name="Zhao C."/>
            <person name="O'Hagan D."/>
            <person name="Deng Z."/>
        </authorList>
    </citation>
    <scope>NUCLEOTIDE SEQUENCE [LARGE SCALE GENOMIC DNA]</scope>
    <source>
        <strain evidence="16">ATCC 35852 / DSM 46488 / JCM 4925 / NBRC 14057 / NRRL 8057</strain>
    </source>
</reference>
<name>F8JUN4_STREN</name>
<keyword evidence="3" id="KW-1003">Cell membrane</keyword>
<evidence type="ECO:0000256" key="9">
    <source>
        <dbReference type="ARBA" id="ARBA00023136"/>
    </source>
</evidence>
<dbReference type="PATRIC" id="fig|1003195.11.peg.5940"/>
<keyword evidence="13" id="KW-0732">Signal</keyword>
<comment type="subcellular location">
    <subcellularLocation>
        <location evidence="1">Cell membrane</location>
        <topology evidence="1">Single-pass membrane protein</topology>
    </subcellularLocation>
</comment>
<keyword evidence="7 10" id="KW-0720">Serine protease</keyword>
<evidence type="ECO:0000256" key="4">
    <source>
        <dbReference type="ARBA" id="ARBA00022670"/>
    </source>
</evidence>
<keyword evidence="6 10" id="KW-0378">Hydrolase</keyword>
<feature type="signal peptide" evidence="13">
    <location>
        <begin position="1"/>
        <end position="26"/>
    </location>
</feature>
<evidence type="ECO:0000313" key="16">
    <source>
        <dbReference type="Proteomes" id="UP000007842"/>
    </source>
</evidence>
<feature type="transmembrane region" description="Helical" evidence="12">
    <location>
        <begin position="379"/>
        <end position="397"/>
    </location>
</feature>
<feature type="chain" id="PRO_5038374757" evidence="13">
    <location>
        <begin position="27"/>
        <end position="417"/>
    </location>
</feature>
<dbReference type="eggNOG" id="COG1404">
    <property type="taxonomic scope" value="Bacteria"/>
</dbReference>
<keyword evidence="8 12" id="KW-1133">Transmembrane helix</keyword>
<dbReference type="Gene3D" id="3.40.50.200">
    <property type="entry name" value="Peptidase S8/S53 domain"/>
    <property type="match status" value="1"/>
</dbReference>
<feature type="domain" description="Peptidase S8/S53" evidence="14">
    <location>
        <begin position="73"/>
        <end position="327"/>
    </location>
</feature>
<evidence type="ECO:0000256" key="1">
    <source>
        <dbReference type="ARBA" id="ARBA00004162"/>
    </source>
</evidence>
<dbReference type="PRINTS" id="PR00723">
    <property type="entry name" value="SUBTILISIN"/>
</dbReference>
<keyword evidence="9 12" id="KW-0472">Membrane</keyword>
<evidence type="ECO:0000256" key="7">
    <source>
        <dbReference type="ARBA" id="ARBA00022825"/>
    </source>
</evidence>
<dbReference type="Pfam" id="PF00082">
    <property type="entry name" value="Peptidase_S8"/>
    <property type="match status" value="1"/>
</dbReference>
<proteinExistence type="inferred from homology"/>
<evidence type="ECO:0000256" key="5">
    <source>
        <dbReference type="ARBA" id="ARBA00022692"/>
    </source>
</evidence>
<dbReference type="GO" id="GO:0006508">
    <property type="term" value="P:proteolysis"/>
    <property type="evidence" value="ECO:0007669"/>
    <property type="project" value="UniProtKB-KW"/>
</dbReference>
<evidence type="ECO:0000256" key="13">
    <source>
        <dbReference type="SAM" id="SignalP"/>
    </source>
</evidence>
<dbReference type="PROSITE" id="PS00136">
    <property type="entry name" value="SUBTILASE_ASP"/>
    <property type="match status" value="1"/>
</dbReference>
<dbReference type="InterPro" id="IPR023834">
    <property type="entry name" value="T7SS_pept_S8A_mycosin"/>
</dbReference>
<organism evidence="15 16">
    <name type="scientific">Streptantibioticus cattleyicolor (strain ATCC 35852 / DSM 46488 / JCM 4925 / NBRC 14057 / NRRL 8057)</name>
    <name type="common">Streptomyces cattleya</name>
    <dbReference type="NCBI Taxonomy" id="1003195"/>
    <lineage>
        <taxon>Bacteria</taxon>
        <taxon>Bacillati</taxon>
        <taxon>Actinomycetota</taxon>
        <taxon>Actinomycetes</taxon>
        <taxon>Kitasatosporales</taxon>
        <taxon>Streptomycetaceae</taxon>
        <taxon>Streptantibioticus</taxon>
    </lineage>
</organism>
<evidence type="ECO:0000256" key="3">
    <source>
        <dbReference type="ARBA" id="ARBA00022475"/>
    </source>
</evidence>
<feature type="active site" description="Charge relay system" evidence="10">
    <location>
        <position position="280"/>
    </location>
</feature>
<dbReference type="Proteomes" id="UP000007842">
    <property type="component" value="Chromosome"/>
</dbReference>
<dbReference type="InterPro" id="IPR022398">
    <property type="entry name" value="Peptidase_S8_His-AS"/>
</dbReference>
<accession>G8WXN3</accession>
<feature type="active site" description="Charge relay system" evidence="10">
    <location>
        <position position="82"/>
    </location>
</feature>
<dbReference type="EMBL" id="CP003219">
    <property type="protein sequence ID" value="AEW96863.1"/>
    <property type="molecule type" value="Genomic_DNA"/>
</dbReference>
<dbReference type="RefSeq" id="WP_014145208.1">
    <property type="nucleotide sequence ID" value="NC_016111.1"/>
</dbReference>
<dbReference type="InterPro" id="IPR050131">
    <property type="entry name" value="Peptidase_S8_subtilisin-like"/>
</dbReference>
<evidence type="ECO:0000256" key="11">
    <source>
        <dbReference type="RuleBase" id="RU003355"/>
    </source>
</evidence>
<dbReference type="KEGG" id="scy:SCATT_44920"/>
<dbReference type="PROSITE" id="PS00138">
    <property type="entry name" value="SUBTILASE_SER"/>
    <property type="match status" value="1"/>
</dbReference>
<dbReference type="InterPro" id="IPR023828">
    <property type="entry name" value="Peptidase_S8_Ser-AS"/>
</dbReference>
<dbReference type="SUPFAM" id="SSF52743">
    <property type="entry name" value="Subtilisin-like"/>
    <property type="match status" value="1"/>
</dbReference>
<evidence type="ECO:0000256" key="10">
    <source>
        <dbReference type="PROSITE-ProRule" id="PRU01240"/>
    </source>
</evidence>
<dbReference type="PROSITE" id="PS51892">
    <property type="entry name" value="SUBTILASE"/>
    <property type="match status" value="1"/>
</dbReference>
<dbReference type="HOGENOM" id="CLU_011263_13_3_11"/>
<comment type="similarity">
    <text evidence="2 10 11">Belongs to the peptidase S8 family.</text>
</comment>
<keyword evidence="4 10" id="KW-0645">Protease</keyword>
<protein>
    <submittedName>
        <fullName evidence="15">Peptidase S8 and S53 subtilisin kexin sedolisin</fullName>
    </submittedName>
</protein>
<evidence type="ECO:0000256" key="12">
    <source>
        <dbReference type="SAM" id="Phobius"/>
    </source>
</evidence>
<dbReference type="NCBIfam" id="TIGR03921">
    <property type="entry name" value="T7SS_mycosin"/>
    <property type="match status" value="1"/>
</dbReference>
<evidence type="ECO:0000313" key="15">
    <source>
        <dbReference type="EMBL" id="AEW96863.1"/>
    </source>
</evidence>
<dbReference type="GO" id="GO:0004252">
    <property type="term" value="F:serine-type endopeptidase activity"/>
    <property type="evidence" value="ECO:0007669"/>
    <property type="project" value="UniProtKB-UniRule"/>
</dbReference>
<dbReference type="InterPro" id="IPR000209">
    <property type="entry name" value="Peptidase_S8/S53_dom"/>
</dbReference>
<dbReference type="InterPro" id="IPR036852">
    <property type="entry name" value="Peptidase_S8/S53_dom_sf"/>
</dbReference>
<dbReference type="GO" id="GO:0005886">
    <property type="term" value="C:plasma membrane"/>
    <property type="evidence" value="ECO:0007669"/>
    <property type="project" value="UniProtKB-SubCell"/>
</dbReference>
<feature type="active site" description="Charge relay system" evidence="10">
    <location>
        <position position="120"/>
    </location>
</feature>
<dbReference type="AlphaFoldDB" id="F8JUN4"/>
<dbReference type="PANTHER" id="PTHR43806:SF11">
    <property type="entry name" value="CEREVISIN-RELATED"/>
    <property type="match status" value="1"/>
</dbReference>